<feature type="chain" id="PRO_5025574271" evidence="1">
    <location>
        <begin position="20"/>
        <end position="142"/>
    </location>
</feature>
<evidence type="ECO:0000313" key="2">
    <source>
        <dbReference type="EMBL" id="MXU93156.1"/>
    </source>
</evidence>
<sequence length="142" mass="15607">MSNLFSIVVITLFTYPVDSACCRVTSIQARNTNTRMLAKYWSERGRNLKMPHSLRFGSTSSSSSARSLSPRSSPALAKSAVLLYVTSARWWWWWGSAMAEGSAKWRKSAAPPPPPAVVSASVDSDWASGGSVQWCAYRPMVV</sequence>
<proteinExistence type="predicted"/>
<organism evidence="2">
    <name type="scientific">Ixodes ricinus</name>
    <name type="common">Common tick</name>
    <name type="synonym">Acarus ricinus</name>
    <dbReference type="NCBI Taxonomy" id="34613"/>
    <lineage>
        <taxon>Eukaryota</taxon>
        <taxon>Metazoa</taxon>
        <taxon>Ecdysozoa</taxon>
        <taxon>Arthropoda</taxon>
        <taxon>Chelicerata</taxon>
        <taxon>Arachnida</taxon>
        <taxon>Acari</taxon>
        <taxon>Parasitiformes</taxon>
        <taxon>Ixodida</taxon>
        <taxon>Ixodoidea</taxon>
        <taxon>Ixodidae</taxon>
        <taxon>Ixodinae</taxon>
        <taxon>Ixodes</taxon>
    </lineage>
</organism>
<dbReference type="AlphaFoldDB" id="A0A6B0UTV5"/>
<feature type="signal peptide" evidence="1">
    <location>
        <begin position="1"/>
        <end position="19"/>
    </location>
</feature>
<reference evidence="2" key="1">
    <citation type="submission" date="2019-12" db="EMBL/GenBank/DDBJ databases">
        <title>An insight into the sialome of adult female Ixodes ricinus ticks feeding for 6 days.</title>
        <authorList>
            <person name="Perner J."/>
            <person name="Ribeiro J.M.C."/>
        </authorList>
    </citation>
    <scope>NUCLEOTIDE SEQUENCE</scope>
    <source>
        <strain evidence="2">Semi-engorged</strain>
        <tissue evidence="2">Salivary glands</tissue>
    </source>
</reference>
<keyword evidence="1" id="KW-0732">Signal</keyword>
<accession>A0A6B0UTV5</accession>
<protein>
    <submittedName>
        <fullName evidence="2">Putative secreted protein</fullName>
    </submittedName>
</protein>
<name>A0A6B0UTV5_IXORI</name>
<dbReference type="EMBL" id="GIFC01011073">
    <property type="protein sequence ID" value="MXU93156.1"/>
    <property type="molecule type" value="Transcribed_RNA"/>
</dbReference>
<evidence type="ECO:0000256" key="1">
    <source>
        <dbReference type="SAM" id="SignalP"/>
    </source>
</evidence>